<name>A0A9E7EET0_9LILI</name>
<dbReference type="Proteomes" id="UP001055439">
    <property type="component" value="Chromosome 1"/>
</dbReference>
<keyword evidence="3" id="KW-1185">Reference proteome</keyword>
<accession>A0A9E7EET0</accession>
<reference evidence="2" key="1">
    <citation type="submission" date="2022-05" db="EMBL/GenBank/DDBJ databases">
        <title>The Musa troglodytarum L. genome provides insights into the mechanism of non-climacteric behaviour and enrichment of carotenoids.</title>
        <authorList>
            <person name="Wang J."/>
        </authorList>
    </citation>
    <scope>NUCLEOTIDE SEQUENCE</scope>
    <source>
        <tissue evidence="2">Leaf</tissue>
    </source>
</reference>
<dbReference type="PANTHER" id="PTHR47125:SF7">
    <property type="entry name" value="OS01G0875300 PROTEIN"/>
    <property type="match status" value="1"/>
</dbReference>
<protein>
    <submittedName>
        <fullName evidence="2">Universal stress protein</fullName>
    </submittedName>
</protein>
<proteinExistence type="predicted"/>
<dbReference type="Gene3D" id="3.40.50.620">
    <property type="entry name" value="HUPs"/>
    <property type="match status" value="1"/>
</dbReference>
<gene>
    <name evidence="2" type="ORF">MUK42_09770</name>
</gene>
<evidence type="ECO:0000313" key="2">
    <source>
        <dbReference type="EMBL" id="URD75954.1"/>
    </source>
</evidence>
<feature type="region of interest" description="Disordered" evidence="1">
    <location>
        <begin position="188"/>
        <end position="208"/>
    </location>
</feature>
<dbReference type="AlphaFoldDB" id="A0A9E7EET0"/>
<dbReference type="PANTHER" id="PTHR47125">
    <property type="entry name" value="ADENINE NUCLEOTIDE ALPHA HYDROLASES-LIKE SUPERFAMILY PROTEIN"/>
    <property type="match status" value="1"/>
</dbReference>
<dbReference type="InterPro" id="IPR014729">
    <property type="entry name" value="Rossmann-like_a/b/a_fold"/>
</dbReference>
<dbReference type="CDD" id="cd00293">
    <property type="entry name" value="USP-like"/>
    <property type="match status" value="1"/>
</dbReference>
<evidence type="ECO:0000256" key="1">
    <source>
        <dbReference type="SAM" id="MobiDB-lite"/>
    </source>
</evidence>
<dbReference type="EMBL" id="CP097502">
    <property type="protein sequence ID" value="URD75954.1"/>
    <property type="molecule type" value="Genomic_DNA"/>
</dbReference>
<evidence type="ECO:0000313" key="3">
    <source>
        <dbReference type="Proteomes" id="UP001055439"/>
    </source>
</evidence>
<sequence length="259" mass="28149">MGISMTEEKAIYTSIRSLIITIGGRARKKKRRMSWDRGGECSSKKKRVLVLIDRTARAEQAMVWALTHVANKGDLVTLLHVLPPHCSGSAHREEETSRLIDSLGSICKAIRPQAISSPPLHVLRHHLAVALSGIHICLCSGESGGVGDPRAQAGHGSRPSQEARRLCSGAEAKQAVSALLHDDEQPRGVRGAVHRQGRVPDDGGEEAEPWHRWLPRQHPMAEELLASGLARQCSNISPSWCVDLMSSIPVMCVPCLASE</sequence>
<organism evidence="2 3">
    <name type="scientific">Musa troglodytarum</name>
    <name type="common">fe'i banana</name>
    <dbReference type="NCBI Taxonomy" id="320322"/>
    <lineage>
        <taxon>Eukaryota</taxon>
        <taxon>Viridiplantae</taxon>
        <taxon>Streptophyta</taxon>
        <taxon>Embryophyta</taxon>
        <taxon>Tracheophyta</taxon>
        <taxon>Spermatophyta</taxon>
        <taxon>Magnoliopsida</taxon>
        <taxon>Liliopsida</taxon>
        <taxon>Zingiberales</taxon>
        <taxon>Musaceae</taxon>
        <taxon>Musa</taxon>
    </lineage>
</organism>